<dbReference type="PANTHER" id="PTHR12110">
    <property type="entry name" value="HYDROXYPYRUVATE ISOMERASE"/>
    <property type="match status" value="1"/>
</dbReference>
<sequence>MSISIGVNLFSVFQALNNDYFGALEKVASAGYTNVELITTNFMTGVRYSDTFPLQTIKNKLDELGLKPIAAHERLDQDADNWNQLIQENAELGCKAIVLPSAWIKNREDTLKTAEQLNAIGKKCKESSLQFYFHNHFHEFKRWGDTTLYDILVENTDPAHVKFEVDLVWVIRAGLDPLAVLEKLGSRCDIVHQKDLNKEVMHLNVFDALQPGDEDLDMMQLYRGKGYIQAGDFVDLGTGSIDFKATYDKIKELGTIQYAFIENEGISDDKFTSIANDLKVLQKFV</sequence>
<gene>
    <name evidence="2" type="ORF">BC351_39220</name>
</gene>
<reference evidence="3" key="1">
    <citation type="submission" date="2016-07" db="EMBL/GenBank/DDBJ databases">
        <authorList>
            <person name="Florea S."/>
            <person name="Webb J.S."/>
            <person name="Jaromczyk J."/>
            <person name="Schardl C.L."/>
        </authorList>
    </citation>
    <scope>NUCLEOTIDE SEQUENCE [LARGE SCALE GENOMIC DNA]</scope>
    <source>
        <strain evidence="3">CY1</strain>
    </source>
</reference>
<dbReference type="SUPFAM" id="SSF51658">
    <property type="entry name" value="Xylose isomerase-like"/>
    <property type="match status" value="1"/>
</dbReference>
<dbReference type="Proteomes" id="UP000190626">
    <property type="component" value="Unassembled WGS sequence"/>
</dbReference>
<organism evidence="2 3">
    <name type="scientific">Paenibacillus ferrarius</name>
    <dbReference type="NCBI Taxonomy" id="1469647"/>
    <lineage>
        <taxon>Bacteria</taxon>
        <taxon>Bacillati</taxon>
        <taxon>Bacillota</taxon>
        <taxon>Bacilli</taxon>
        <taxon>Bacillales</taxon>
        <taxon>Paenibacillaceae</taxon>
        <taxon>Paenibacillus</taxon>
    </lineage>
</organism>
<comment type="caution">
    <text evidence="2">The sequence shown here is derived from an EMBL/GenBank/DDBJ whole genome shotgun (WGS) entry which is preliminary data.</text>
</comment>
<dbReference type="STRING" id="1469647.BC351_39220"/>
<dbReference type="InterPro" id="IPR036237">
    <property type="entry name" value="Xyl_isomerase-like_sf"/>
</dbReference>
<dbReference type="InterPro" id="IPR050312">
    <property type="entry name" value="IolE/XylAMocC-like"/>
</dbReference>
<dbReference type="Gene3D" id="3.20.20.150">
    <property type="entry name" value="Divalent-metal-dependent TIM barrel enzymes"/>
    <property type="match status" value="1"/>
</dbReference>
<dbReference type="OrthoDB" id="9798407at2"/>
<keyword evidence="3" id="KW-1185">Reference proteome</keyword>
<evidence type="ECO:0000259" key="1">
    <source>
        <dbReference type="Pfam" id="PF01261"/>
    </source>
</evidence>
<protein>
    <recommendedName>
        <fullName evidence="1">Xylose isomerase-like TIM barrel domain-containing protein</fullName>
    </recommendedName>
</protein>
<dbReference type="RefSeq" id="WP_079419687.1">
    <property type="nucleotide sequence ID" value="NZ_MBTG01000051.1"/>
</dbReference>
<feature type="domain" description="Xylose isomerase-like TIM barrel" evidence="1">
    <location>
        <begin position="24"/>
        <end position="264"/>
    </location>
</feature>
<proteinExistence type="predicted"/>
<dbReference type="InterPro" id="IPR013022">
    <property type="entry name" value="Xyl_isomerase-like_TIM-brl"/>
</dbReference>
<evidence type="ECO:0000313" key="3">
    <source>
        <dbReference type="Proteomes" id="UP000190626"/>
    </source>
</evidence>
<evidence type="ECO:0000313" key="2">
    <source>
        <dbReference type="EMBL" id="OPH47924.1"/>
    </source>
</evidence>
<accession>A0A1V4H9I2</accession>
<dbReference type="PANTHER" id="PTHR12110:SF41">
    <property type="entry name" value="INOSOSE DEHYDRATASE"/>
    <property type="match status" value="1"/>
</dbReference>
<dbReference type="AlphaFoldDB" id="A0A1V4H9I2"/>
<name>A0A1V4H9I2_9BACL</name>
<dbReference type="Pfam" id="PF01261">
    <property type="entry name" value="AP_endonuc_2"/>
    <property type="match status" value="1"/>
</dbReference>
<dbReference type="EMBL" id="MBTG01000051">
    <property type="protein sequence ID" value="OPH47924.1"/>
    <property type="molecule type" value="Genomic_DNA"/>
</dbReference>